<gene>
    <name evidence="2" type="ORF">SAMN05443248_3106</name>
</gene>
<organism evidence="2 3">
    <name type="scientific">Bradyrhizobium erythrophlei</name>
    <dbReference type="NCBI Taxonomy" id="1437360"/>
    <lineage>
        <taxon>Bacteria</taxon>
        <taxon>Pseudomonadati</taxon>
        <taxon>Pseudomonadota</taxon>
        <taxon>Alphaproteobacteria</taxon>
        <taxon>Hyphomicrobiales</taxon>
        <taxon>Nitrobacteraceae</taxon>
        <taxon>Bradyrhizobium</taxon>
    </lineage>
</organism>
<protein>
    <submittedName>
        <fullName evidence="2">SprT-like family protein</fullName>
    </submittedName>
</protein>
<dbReference type="InterPro" id="IPR006640">
    <property type="entry name" value="SprT-like_domain"/>
</dbReference>
<feature type="domain" description="SprT-like" evidence="1">
    <location>
        <begin position="54"/>
        <end position="111"/>
    </location>
</feature>
<dbReference type="RefSeq" id="WP_079602057.1">
    <property type="nucleotide sequence ID" value="NZ_LT670817.1"/>
</dbReference>
<evidence type="ECO:0000313" key="2">
    <source>
        <dbReference type="EMBL" id="SHG92717.1"/>
    </source>
</evidence>
<reference evidence="2 3" key="1">
    <citation type="submission" date="2016-11" db="EMBL/GenBank/DDBJ databases">
        <authorList>
            <person name="Jaros S."/>
            <person name="Januszkiewicz K."/>
            <person name="Wedrychowicz H."/>
        </authorList>
    </citation>
    <scope>NUCLEOTIDE SEQUENCE [LARGE SCALE GENOMIC DNA]</scope>
    <source>
        <strain evidence="2 3">GAS138</strain>
    </source>
</reference>
<dbReference type="AlphaFoldDB" id="A0A1M5NTB3"/>
<dbReference type="GO" id="GO:0006950">
    <property type="term" value="P:response to stress"/>
    <property type="evidence" value="ECO:0007669"/>
    <property type="project" value="UniProtKB-ARBA"/>
</dbReference>
<dbReference type="EMBL" id="LT670817">
    <property type="protein sequence ID" value="SHG92717.1"/>
    <property type="molecule type" value="Genomic_DNA"/>
</dbReference>
<dbReference type="Proteomes" id="UP000189796">
    <property type="component" value="Chromosome I"/>
</dbReference>
<proteinExistence type="predicted"/>
<dbReference type="OrthoDB" id="8241265at2"/>
<evidence type="ECO:0000313" key="3">
    <source>
        <dbReference type="Proteomes" id="UP000189796"/>
    </source>
</evidence>
<evidence type="ECO:0000259" key="1">
    <source>
        <dbReference type="Pfam" id="PF10263"/>
    </source>
</evidence>
<accession>A0A1M5NTB3</accession>
<dbReference type="Pfam" id="PF10263">
    <property type="entry name" value="SprT-like"/>
    <property type="match status" value="1"/>
</dbReference>
<name>A0A1M5NTB3_9BRAD</name>
<sequence length="121" mass="13810">MTLPLHPESIAALYEYLRSMPPFRTLKGMPHADEVEFWVVKDRERFGWYRRIGGRPRISISSPSIGQTVTLIETLGHEMIHLVLECSGLETGGNENTHNAPFRKLAARFCKVHGLDLKAFY</sequence>